<accession>A0A9P1DI36</accession>
<dbReference type="InterPro" id="IPR027443">
    <property type="entry name" value="IPNS-like_sf"/>
</dbReference>
<dbReference type="InterPro" id="IPR050231">
    <property type="entry name" value="Iron_ascorbate_oxido_reductase"/>
</dbReference>
<evidence type="ECO:0000313" key="3">
    <source>
        <dbReference type="EMBL" id="CAI4010794.1"/>
    </source>
</evidence>
<evidence type="ECO:0000259" key="2">
    <source>
        <dbReference type="Pfam" id="PF03171"/>
    </source>
</evidence>
<evidence type="ECO:0000313" key="5">
    <source>
        <dbReference type="Proteomes" id="UP001152797"/>
    </source>
</evidence>
<sequence length="534" mass="59520">MPQLGRPKFDRVSAPEVEHGLVRPIRYVENRGSAQRVADAFRDGKAVILEQEFDPKPWKSQMFSAMTDATSFLVAARYYMKLDPQTKKEFFRPSACGLEPELVELPGKECVHLSKAMVERQEECAARAAFRGFDRLARGLLLTLQAAEPSFQPDVYGDDQGHFTAGAGVYRDKLKPLLDSTDAGHLLSIFSYTGEGACIEHVDRGFITLVTNTDGALQVQDAQSRWLDVPQTNGLVAFAGKTLEFLTQGKYRAVPHRIAPRKATGRVSLAFKLRAPLAAELVLQNGDVTTVGQLFENHVDAVGLSINQPSRTAAVGSSLAPHGQRGPHGGYGEAEAEAAHGAKLASSAGAVTVMPLFQSCELPAFLACRAVCREWLGYSDMSQCWVRFCIQRGIPWLHRQLDWPGYFSDWQKKLYIWRHQPKIRAVPIQSPFAMYSTVQPRPPVCRSQRLSAAIRQWGMAGHCEIKFYRPDDGRKTVDLECLGVWDGVLLRQSHLQENIDEVEFSRHGGTTWDPFLGEMNLSDHILFHIVMRGD</sequence>
<dbReference type="InterPro" id="IPR044861">
    <property type="entry name" value="IPNS-like_FE2OG_OXY"/>
</dbReference>
<evidence type="ECO:0000313" key="4">
    <source>
        <dbReference type="EMBL" id="CAL1164169.1"/>
    </source>
</evidence>
<name>A0A9P1DI36_9DINO</name>
<dbReference type="EMBL" id="CAMXCT010004924">
    <property type="protein sequence ID" value="CAI4010794.1"/>
    <property type="molecule type" value="Genomic_DNA"/>
</dbReference>
<protein>
    <recommendedName>
        <fullName evidence="2">Isopenicillin N synthase-like Fe(2+) 2OG dioxygenase domain-containing protein</fullName>
    </recommendedName>
</protein>
<evidence type="ECO:0000256" key="1">
    <source>
        <dbReference type="SAM" id="MobiDB-lite"/>
    </source>
</evidence>
<dbReference type="SUPFAM" id="SSF51197">
    <property type="entry name" value="Clavaminate synthase-like"/>
    <property type="match status" value="1"/>
</dbReference>
<comment type="caution">
    <text evidence="3">The sequence shown here is derived from an EMBL/GenBank/DDBJ whole genome shotgun (WGS) entry which is preliminary data.</text>
</comment>
<dbReference type="PANTHER" id="PTHR47990">
    <property type="entry name" value="2-OXOGLUTARATE (2OG) AND FE(II)-DEPENDENT OXYGENASE SUPERFAMILY PROTEIN-RELATED"/>
    <property type="match status" value="1"/>
</dbReference>
<proteinExistence type="predicted"/>
<dbReference type="EMBL" id="CAMXCT020004924">
    <property type="protein sequence ID" value="CAL1164169.1"/>
    <property type="molecule type" value="Genomic_DNA"/>
</dbReference>
<organism evidence="3">
    <name type="scientific">Cladocopium goreaui</name>
    <dbReference type="NCBI Taxonomy" id="2562237"/>
    <lineage>
        <taxon>Eukaryota</taxon>
        <taxon>Sar</taxon>
        <taxon>Alveolata</taxon>
        <taxon>Dinophyceae</taxon>
        <taxon>Suessiales</taxon>
        <taxon>Symbiodiniaceae</taxon>
        <taxon>Cladocopium</taxon>
    </lineage>
</organism>
<dbReference type="EMBL" id="CAMXCT030004924">
    <property type="protein sequence ID" value="CAL4798106.1"/>
    <property type="molecule type" value="Genomic_DNA"/>
</dbReference>
<reference evidence="4" key="2">
    <citation type="submission" date="2024-04" db="EMBL/GenBank/DDBJ databases">
        <authorList>
            <person name="Chen Y."/>
            <person name="Shah S."/>
            <person name="Dougan E. K."/>
            <person name="Thang M."/>
            <person name="Chan C."/>
        </authorList>
    </citation>
    <scope>NUCLEOTIDE SEQUENCE [LARGE SCALE GENOMIC DNA]</scope>
</reference>
<dbReference type="Gene3D" id="2.60.120.330">
    <property type="entry name" value="B-lactam Antibiotic, Isopenicillin N Synthase, Chain"/>
    <property type="match status" value="1"/>
</dbReference>
<gene>
    <name evidence="3" type="ORF">C1SCF055_LOCUS36024</name>
</gene>
<feature type="domain" description="Isopenicillin N synthase-like Fe(2+) 2OG dioxygenase" evidence="2">
    <location>
        <begin position="198"/>
        <end position="273"/>
    </location>
</feature>
<dbReference type="OrthoDB" id="288590at2759"/>
<feature type="region of interest" description="Disordered" evidence="1">
    <location>
        <begin position="314"/>
        <end position="333"/>
    </location>
</feature>
<reference evidence="3" key="1">
    <citation type="submission" date="2022-10" db="EMBL/GenBank/DDBJ databases">
        <authorList>
            <person name="Chen Y."/>
            <person name="Dougan E. K."/>
            <person name="Chan C."/>
            <person name="Rhodes N."/>
            <person name="Thang M."/>
        </authorList>
    </citation>
    <scope>NUCLEOTIDE SEQUENCE</scope>
</reference>
<keyword evidence="5" id="KW-1185">Reference proteome</keyword>
<dbReference type="AlphaFoldDB" id="A0A9P1DI36"/>
<dbReference type="Proteomes" id="UP001152797">
    <property type="component" value="Unassembled WGS sequence"/>
</dbReference>
<dbReference type="Pfam" id="PF03171">
    <property type="entry name" value="2OG-FeII_Oxy"/>
    <property type="match status" value="1"/>
</dbReference>